<dbReference type="KEGG" id="vg:2949774"/>
<dbReference type="RefSeq" id="YP_068016.1">
    <property type="nucleotide sequence ID" value="NC_006146.1"/>
</dbReference>
<name>Q8UZC8_9GAMA</name>
<dbReference type="InterPro" id="IPR058026">
    <property type="entry name" value="BNLF2a"/>
</dbReference>
<accession>Q8UZC8</accession>
<reference evidence="1 2" key="5">
    <citation type="journal article" date="2002" name="J. Virol.">
        <title>Complete nucleotide sequence of the rhesus lymphocryptovirus: genetic validation for an Epstein-Barr virus animal model.</title>
        <authorList>
            <person name="Rivailler P."/>
            <person name="Jiang H."/>
            <person name="Cho Y.G."/>
            <person name="Quink C."/>
            <person name="Wang F."/>
        </authorList>
    </citation>
    <scope>NUCLEOTIDE SEQUENCE [LARGE SCALE GENOMIC DNA]</scope>
    <source>
        <strain evidence="1 2">LCL8664</strain>
    </source>
</reference>
<protein>
    <submittedName>
        <fullName evidence="1">BNLF2a</fullName>
    </submittedName>
</protein>
<organism evidence="1 2">
    <name type="scientific">Macacine gammaherpesvirus 4</name>
    <name type="common">Rhesus lymphocryptovirus</name>
    <dbReference type="NCBI Taxonomy" id="45455"/>
    <lineage>
        <taxon>Viruses</taxon>
        <taxon>Duplodnaviria</taxon>
        <taxon>Heunggongvirae</taxon>
        <taxon>Peploviricota</taxon>
        <taxon>Herviviricetes</taxon>
        <taxon>Herpesvirales</taxon>
        <taxon>Orthoherpesviridae</taxon>
        <taxon>Gammaherpesvirinae</taxon>
        <taxon>Lymphocryptovirus</taxon>
        <taxon>Lymphocryptovirus macacinegamma4</taxon>
    </lineage>
</organism>
<dbReference type="GeneID" id="2949774"/>
<dbReference type="Proteomes" id="UP000201521">
    <property type="component" value="Segment"/>
</dbReference>
<sequence>MVFFLNPGFLEQRYPAYGLPGSSEGQKPSHCPVKEELKNLRICLVVLCALFGLVCLLLI</sequence>
<proteinExistence type="predicted"/>
<evidence type="ECO:0000313" key="2">
    <source>
        <dbReference type="Proteomes" id="UP000201521"/>
    </source>
</evidence>
<reference evidence="1 2" key="4">
    <citation type="journal article" date="2000" name="J. Virol.">
        <title>Structural, functional, and genetic comparisons of Epstein-Barr virus nuclear antigen 3A, 3B, and 3C homologues encoded by the rhesus lymphocryptovirus.</title>
        <authorList>
            <person name="Jiang H."/>
            <person name="Cho Y.G."/>
            <person name="Wang F."/>
        </authorList>
    </citation>
    <scope>NUCLEOTIDE SEQUENCE [LARGE SCALE GENOMIC DNA]</scope>
    <source>
        <strain evidence="1 2">LCL8664</strain>
    </source>
</reference>
<keyword evidence="2" id="KW-1185">Reference proteome</keyword>
<reference evidence="1 2" key="3">
    <citation type="journal article" date="2000" name="J. Clin. Microbiol.">
        <title>Cloning of the rhesus lymphocryptovirus viral capsid antigen and Epstein-Barr virus-encoded small RNA homologues and use in diagnosis of acute and persistent infections.</title>
        <authorList>
            <person name="Rao P."/>
            <person name="Jiang H."/>
            <person name="Wang F."/>
        </authorList>
    </citation>
    <scope>NUCLEOTIDE SEQUENCE [LARGE SCALE GENOMIC DNA]</scope>
    <source>
        <strain evidence="1 2">LCL8664</strain>
    </source>
</reference>
<dbReference type="EMBL" id="AY037858">
    <property type="protein sequence ID" value="AAK95483.1"/>
    <property type="molecule type" value="Genomic_DNA"/>
</dbReference>
<reference evidence="1 2" key="1">
    <citation type="journal article" date="1996" name="J. Virol.">
        <title>Comparative analysis identifies conserved tumor necrosis factor receptor-associated factor 3 binding sites in the human and simian Epstein-Barr virus oncogene LMP1.</title>
        <authorList>
            <person name="Franken M."/>
            <person name="Devergne O."/>
            <person name="Rosenzweig M."/>
            <person name="Annis B."/>
            <person name="Kieff E."/>
            <person name="Wang F."/>
        </authorList>
    </citation>
    <scope>NUCLEOTIDE SEQUENCE [LARGE SCALE GENOMIC DNA]</scope>
    <source>
        <strain evidence="1 2">LCL8664</strain>
    </source>
</reference>
<reference evidence="1 2" key="2">
    <citation type="journal article" date="1999" name="J. Virol.">
        <title>Strong selective pressure for evolution of an Epstein-Barr virus LMP2B homologue in the rhesus lymphocryptovirus.</title>
        <authorList>
            <person name="Rivailler P."/>
            <person name="Quink C."/>
            <person name="Wang F."/>
        </authorList>
    </citation>
    <scope>NUCLEOTIDE SEQUENCE [LARGE SCALE GENOMIC DNA]</scope>
    <source>
        <strain evidence="1 2">LCL8664</strain>
    </source>
</reference>
<evidence type="ECO:0000313" key="1">
    <source>
        <dbReference type="EMBL" id="AAK95483.1"/>
    </source>
</evidence>
<dbReference type="Pfam" id="PF25740">
    <property type="entry name" value="BNLF2a"/>
    <property type="match status" value="1"/>
</dbReference>